<evidence type="ECO:0000256" key="3">
    <source>
        <dbReference type="ARBA" id="ARBA00022691"/>
    </source>
</evidence>
<dbReference type="GO" id="GO:0008757">
    <property type="term" value="F:S-adenosylmethionine-dependent methyltransferase activity"/>
    <property type="evidence" value="ECO:0007669"/>
    <property type="project" value="TreeGrafter"/>
</dbReference>
<dbReference type="Pfam" id="PF01596">
    <property type="entry name" value="Methyltransf_3"/>
    <property type="match status" value="1"/>
</dbReference>
<feature type="binding site" evidence="4">
    <location>
        <position position="130"/>
    </location>
    <ligand>
        <name>S-adenosyl-L-methionine</name>
        <dbReference type="ChEBI" id="CHEBI:59789"/>
    </ligand>
</feature>
<feature type="binding site" evidence="4">
    <location>
        <begin position="110"/>
        <end position="111"/>
    </location>
    <ligand>
        <name>S-adenosyl-L-methionine</name>
        <dbReference type="ChEBI" id="CHEBI:59789"/>
    </ligand>
</feature>
<keyword evidence="4" id="KW-0460">Magnesium</keyword>
<dbReference type="InterPro" id="IPR050362">
    <property type="entry name" value="Cation-dep_OMT"/>
</dbReference>
<feature type="binding site" evidence="4">
    <location>
        <position position="157"/>
    </location>
    <ligand>
        <name>Mg(2+)</name>
        <dbReference type="ChEBI" id="CHEBI:18420"/>
    </ligand>
</feature>
<comment type="caution">
    <text evidence="5">The sequence shown here is derived from an EMBL/GenBank/DDBJ whole genome shotgun (WGS) entry which is preliminary data.</text>
</comment>
<organism evidence="5 6">
    <name type="scientific">Paraliobacillus quinghaiensis</name>
    <dbReference type="NCBI Taxonomy" id="470815"/>
    <lineage>
        <taxon>Bacteria</taxon>
        <taxon>Bacillati</taxon>
        <taxon>Bacillota</taxon>
        <taxon>Bacilli</taxon>
        <taxon>Bacillales</taxon>
        <taxon>Bacillaceae</taxon>
        <taxon>Paraliobacillus</taxon>
    </lineage>
</organism>
<dbReference type="SUPFAM" id="SSF53335">
    <property type="entry name" value="S-adenosyl-L-methionine-dependent methyltransferases"/>
    <property type="match status" value="1"/>
</dbReference>
<dbReference type="RefSeq" id="WP_117154506.1">
    <property type="nucleotide sequence ID" value="NZ_BMLG01000007.1"/>
</dbReference>
<comment type="subunit">
    <text evidence="4">Homodimer.</text>
</comment>
<keyword evidence="4" id="KW-0479">Metal-binding</keyword>
<keyword evidence="1 4" id="KW-0489">Methyltransferase</keyword>
<dbReference type="PANTHER" id="PTHR10509">
    <property type="entry name" value="O-METHYLTRANSFERASE-RELATED"/>
    <property type="match status" value="1"/>
</dbReference>
<feature type="binding site" evidence="4">
    <location>
        <position position="65"/>
    </location>
    <ligand>
        <name>S-adenosyl-L-methionine</name>
        <dbReference type="ChEBI" id="CHEBI:59789"/>
    </ligand>
</feature>
<dbReference type="OrthoDB" id="9799672at2"/>
<dbReference type="InterPro" id="IPR002935">
    <property type="entry name" value="SAM_O-MeTrfase"/>
</dbReference>
<keyword evidence="6" id="KW-1185">Reference proteome</keyword>
<feature type="binding site" evidence="4">
    <location>
        <position position="156"/>
    </location>
    <ligand>
        <name>Mg(2+)</name>
        <dbReference type="ChEBI" id="CHEBI:18420"/>
    </ligand>
</feature>
<evidence type="ECO:0000313" key="5">
    <source>
        <dbReference type="EMBL" id="GGM30971.1"/>
    </source>
</evidence>
<dbReference type="EMBL" id="BMLG01000007">
    <property type="protein sequence ID" value="GGM30971.1"/>
    <property type="molecule type" value="Genomic_DNA"/>
</dbReference>
<dbReference type="HAMAP" id="MF_02217">
    <property type="entry name" value="TrmR_methyltr"/>
    <property type="match status" value="1"/>
</dbReference>
<dbReference type="GO" id="GO:0008171">
    <property type="term" value="F:O-methyltransferase activity"/>
    <property type="evidence" value="ECO:0007669"/>
    <property type="project" value="InterPro"/>
</dbReference>
<dbReference type="EC" id="2.1.1.-" evidence="4"/>
<sequence length="211" mass="24120">MNDETDLYLTSLREKQSEWVEKLEAYAKDNHVPIMEPLGIDFLMQIIRMKKPGKILEIGTAIGYSALQMVTAYPSTQVITIERDQTRYKEALNNIEQYSNTNTIEVMFGDALEVSDKVEAKGPFDVLFIDAAKGQYTRFFDLYTPFLKDDAVIISDNVLFKGLVAKNNGDNKRQSRIVEKIRNYNEWLVNHPDYNTTILPIGDGIAITLKK</sequence>
<dbReference type="GO" id="GO:0030488">
    <property type="term" value="P:tRNA methylation"/>
    <property type="evidence" value="ECO:0007669"/>
    <property type="project" value="UniProtKB-UniRule"/>
</dbReference>
<dbReference type="CDD" id="cd02440">
    <property type="entry name" value="AdoMet_MTases"/>
    <property type="match status" value="1"/>
</dbReference>
<accession>A0A917TNV3</accession>
<reference evidence="5" key="2">
    <citation type="submission" date="2020-09" db="EMBL/GenBank/DDBJ databases">
        <authorList>
            <person name="Sun Q."/>
            <person name="Zhou Y."/>
        </authorList>
    </citation>
    <scope>NUCLEOTIDE SEQUENCE</scope>
    <source>
        <strain evidence="5">CGMCC 1.6333</strain>
    </source>
</reference>
<gene>
    <name evidence="5" type="primary">yrrM</name>
    <name evidence="4" type="synonym">trmR</name>
    <name evidence="5" type="ORF">GCM10011351_16340</name>
</gene>
<reference evidence="5" key="1">
    <citation type="journal article" date="2014" name="Int. J. Syst. Evol. Microbiol.">
        <title>Complete genome sequence of Corynebacterium casei LMG S-19264T (=DSM 44701T), isolated from a smear-ripened cheese.</title>
        <authorList>
            <consortium name="US DOE Joint Genome Institute (JGI-PGF)"/>
            <person name="Walter F."/>
            <person name="Albersmeier A."/>
            <person name="Kalinowski J."/>
            <person name="Ruckert C."/>
        </authorList>
    </citation>
    <scope>NUCLEOTIDE SEQUENCE</scope>
    <source>
        <strain evidence="5">CGMCC 1.6333</strain>
    </source>
</reference>
<dbReference type="Gene3D" id="3.40.50.150">
    <property type="entry name" value="Vaccinia Virus protein VP39"/>
    <property type="match status" value="1"/>
</dbReference>
<dbReference type="AlphaFoldDB" id="A0A917TNV3"/>
<keyword evidence="4" id="KW-0819">tRNA processing</keyword>
<proteinExistence type="inferred from homology"/>
<dbReference type="InterPro" id="IPR043675">
    <property type="entry name" value="TrmR_methyltr"/>
</dbReference>
<name>A0A917TNV3_9BACI</name>
<comment type="function">
    <text evidence="4">Catalyzes the methylation of 5-hydroxyuridine (ho5U) to form 5-methoxyuridine (mo5U) at position 34 in tRNAs.</text>
</comment>
<dbReference type="PANTHER" id="PTHR10509:SF14">
    <property type="entry name" value="CAFFEOYL-COA O-METHYLTRANSFERASE 3-RELATED"/>
    <property type="match status" value="1"/>
</dbReference>
<feature type="binding site" evidence="4">
    <location>
        <position position="35"/>
    </location>
    <ligand>
        <name>S-adenosyl-L-methionine</name>
        <dbReference type="ChEBI" id="CHEBI:59789"/>
    </ligand>
</feature>
<keyword evidence="3 4" id="KW-0949">S-adenosyl-L-methionine</keyword>
<evidence type="ECO:0000256" key="1">
    <source>
        <dbReference type="ARBA" id="ARBA00022603"/>
    </source>
</evidence>
<evidence type="ECO:0000256" key="4">
    <source>
        <dbReference type="HAMAP-Rule" id="MF_02217"/>
    </source>
</evidence>
<dbReference type="GO" id="GO:0016300">
    <property type="term" value="F:tRNA (uridine) methyltransferase activity"/>
    <property type="evidence" value="ECO:0007669"/>
    <property type="project" value="UniProtKB-UniRule"/>
</dbReference>
<comment type="catalytic activity">
    <reaction evidence="4">
        <text>5-hydroxyuridine(34) in tRNA + S-adenosyl-L-methionine = 5-methoxyuridine(34) in tRNA + S-adenosyl-L-homocysteine + H(+)</text>
        <dbReference type="Rhea" id="RHEA:60524"/>
        <dbReference type="Rhea" id="RHEA-COMP:13381"/>
        <dbReference type="Rhea" id="RHEA-COMP:15591"/>
        <dbReference type="ChEBI" id="CHEBI:15378"/>
        <dbReference type="ChEBI" id="CHEBI:57856"/>
        <dbReference type="ChEBI" id="CHEBI:59789"/>
        <dbReference type="ChEBI" id="CHEBI:136877"/>
        <dbReference type="ChEBI" id="CHEBI:143860"/>
    </reaction>
</comment>
<evidence type="ECO:0000313" key="6">
    <source>
        <dbReference type="Proteomes" id="UP000618460"/>
    </source>
</evidence>
<dbReference type="InterPro" id="IPR029063">
    <property type="entry name" value="SAM-dependent_MTases_sf"/>
</dbReference>
<protein>
    <recommendedName>
        <fullName evidence="4">tRNA 5-hydroxyuridine methyltransferase</fullName>
        <ecNumber evidence="4">2.1.1.-</ecNumber>
    </recommendedName>
    <alternativeName>
        <fullName evidence="4">ho5U methyltransferase</fullName>
    </alternativeName>
</protein>
<dbReference type="Proteomes" id="UP000618460">
    <property type="component" value="Unassembled WGS sequence"/>
</dbReference>
<keyword evidence="2 4" id="KW-0808">Transferase</keyword>
<comment type="similarity">
    <text evidence="4">Belongs to the class I-like SAM-binding methyltransferase superfamily. Cation-dependent O-methyltransferase family.</text>
</comment>
<feature type="binding site" evidence="4">
    <location>
        <position position="82"/>
    </location>
    <ligand>
        <name>S-adenosyl-L-methionine</name>
        <dbReference type="ChEBI" id="CHEBI:59789"/>
    </ligand>
</feature>
<feature type="binding site" evidence="4">
    <location>
        <position position="130"/>
    </location>
    <ligand>
        <name>Mg(2+)</name>
        <dbReference type="ChEBI" id="CHEBI:18420"/>
    </ligand>
</feature>
<evidence type="ECO:0000256" key="2">
    <source>
        <dbReference type="ARBA" id="ARBA00022679"/>
    </source>
</evidence>
<dbReference type="PROSITE" id="PS51682">
    <property type="entry name" value="SAM_OMT_I"/>
    <property type="match status" value="1"/>
</dbReference>
<dbReference type="GO" id="GO:0000287">
    <property type="term" value="F:magnesium ion binding"/>
    <property type="evidence" value="ECO:0007669"/>
    <property type="project" value="UniProtKB-UniRule"/>
</dbReference>